<dbReference type="Proteomes" id="UP000286050">
    <property type="component" value="Unassembled WGS sequence"/>
</dbReference>
<dbReference type="CDD" id="cd01335">
    <property type="entry name" value="Radical_SAM"/>
    <property type="match status" value="1"/>
</dbReference>
<dbReference type="GO" id="GO:0016491">
    <property type="term" value="F:oxidoreductase activity"/>
    <property type="evidence" value="ECO:0007669"/>
    <property type="project" value="InterPro"/>
</dbReference>
<dbReference type="GO" id="GO:0046872">
    <property type="term" value="F:metal ion binding"/>
    <property type="evidence" value="ECO:0007669"/>
    <property type="project" value="UniProtKB-KW"/>
</dbReference>
<evidence type="ECO:0000259" key="7">
    <source>
        <dbReference type="PROSITE" id="PS51918"/>
    </source>
</evidence>
<evidence type="ECO:0000256" key="2">
    <source>
        <dbReference type="ARBA" id="ARBA00022691"/>
    </source>
</evidence>
<reference evidence="8 9" key="1">
    <citation type="submission" date="2018-08" db="EMBL/GenBank/DDBJ databases">
        <title>A genome reference for cultivated species of the human gut microbiota.</title>
        <authorList>
            <person name="Zou Y."/>
            <person name="Xue W."/>
            <person name="Luo G."/>
        </authorList>
    </citation>
    <scope>NUCLEOTIDE SEQUENCE [LARGE SCALE GENOMIC DNA]</scope>
    <source>
        <strain evidence="8 9">AM30-5LB</strain>
    </source>
</reference>
<evidence type="ECO:0000256" key="5">
    <source>
        <dbReference type="ARBA" id="ARBA00023014"/>
    </source>
</evidence>
<comment type="cofactor">
    <cofactor evidence="1">
        <name>[4Fe-4S] cluster</name>
        <dbReference type="ChEBI" id="CHEBI:49883"/>
    </cofactor>
</comment>
<comment type="similarity">
    <text evidence="6">Belongs to the radical SAM superfamily. Anaerobic sulfatase-maturating enzyme family.</text>
</comment>
<dbReference type="InterPro" id="IPR023867">
    <property type="entry name" value="Sulphatase_maturase_rSAM"/>
</dbReference>
<dbReference type="PROSITE" id="PS51918">
    <property type="entry name" value="RADICAL_SAM"/>
    <property type="match status" value="1"/>
</dbReference>
<proteinExistence type="inferred from homology"/>
<dbReference type="PANTHER" id="PTHR43273:SF3">
    <property type="entry name" value="ANAEROBIC SULFATASE-MATURATING ENZYME HOMOLOG ASLB-RELATED"/>
    <property type="match status" value="1"/>
</dbReference>
<dbReference type="Pfam" id="PF04055">
    <property type="entry name" value="Radical_SAM"/>
    <property type="match status" value="1"/>
</dbReference>
<dbReference type="InterPro" id="IPR023885">
    <property type="entry name" value="4Fe4S-binding_SPASM_dom"/>
</dbReference>
<dbReference type="Gene3D" id="3.20.20.70">
    <property type="entry name" value="Aldolase class I"/>
    <property type="match status" value="1"/>
</dbReference>
<dbReference type="SFLD" id="SFLDG01072">
    <property type="entry name" value="dehydrogenase_like"/>
    <property type="match status" value="1"/>
</dbReference>
<dbReference type="EMBL" id="QSJI01000004">
    <property type="protein sequence ID" value="RHD55654.1"/>
    <property type="molecule type" value="Genomic_DNA"/>
</dbReference>
<evidence type="ECO:0000256" key="4">
    <source>
        <dbReference type="ARBA" id="ARBA00023004"/>
    </source>
</evidence>
<dbReference type="InterPro" id="IPR007197">
    <property type="entry name" value="rSAM"/>
</dbReference>
<keyword evidence="3" id="KW-0479">Metal-binding</keyword>
<evidence type="ECO:0000313" key="9">
    <source>
        <dbReference type="Proteomes" id="UP000286050"/>
    </source>
</evidence>
<dbReference type="AlphaFoldDB" id="A0A414FWH1"/>
<organism evidence="8 9">
    <name type="scientific">Collinsella intestinalis</name>
    <dbReference type="NCBI Taxonomy" id="147207"/>
    <lineage>
        <taxon>Bacteria</taxon>
        <taxon>Bacillati</taxon>
        <taxon>Actinomycetota</taxon>
        <taxon>Coriobacteriia</taxon>
        <taxon>Coriobacteriales</taxon>
        <taxon>Coriobacteriaceae</taxon>
        <taxon>Collinsella</taxon>
    </lineage>
</organism>
<dbReference type="SUPFAM" id="SSF102114">
    <property type="entry name" value="Radical SAM enzymes"/>
    <property type="match status" value="1"/>
</dbReference>
<keyword evidence="4" id="KW-0408">Iron</keyword>
<dbReference type="PANTHER" id="PTHR43273">
    <property type="entry name" value="ANAEROBIC SULFATASE-MATURATING ENZYME HOMOLOG ASLB-RELATED"/>
    <property type="match status" value="1"/>
</dbReference>
<dbReference type="SFLD" id="SFLDG01384">
    <property type="entry name" value="thioether_bond_formation_requi"/>
    <property type="match status" value="1"/>
</dbReference>
<dbReference type="SFLD" id="SFLDG01386">
    <property type="entry name" value="main_SPASM_domain-containing"/>
    <property type="match status" value="1"/>
</dbReference>
<protein>
    <submittedName>
        <fullName evidence="8">Radical SAM protein</fullName>
    </submittedName>
</protein>
<dbReference type="SFLD" id="SFLDF00289">
    <property type="entry name" value="anaerobic_Cys-type_sulfatase-m"/>
    <property type="match status" value="1"/>
</dbReference>
<evidence type="ECO:0000256" key="6">
    <source>
        <dbReference type="ARBA" id="ARBA00023601"/>
    </source>
</evidence>
<keyword evidence="5" id="KW-0411">Iron-sulfur</keyword>
<dbReference type="GO" id="GO:0051536">
    <property type="term" value="F:iron-sulfur cluster binding"/>
    <property type="evidence" value="ECO:0007669"/>
    <property type="project" value="UniProtKB-KW"/>
</dbReference>
<dbReference type="InterPro" id="IPR058240">
    <property type="entry name" value="rSAM_sf"/>
</dbReference>
<dbReference type="InterPro" id="IPR013785">
    <property type="entry name" value="Aldolase_TIM"/>
</dbReference>
<feature type="domain" description="Radical SAM core" evidence="7">
    <location>
        <begin position="2"/>
        <end position="228"/>
    </location>
</feature>
<evidence type="ECO:0000256" key="1">
    <source>
        <dbReference type="ARBA" id="ARBA00001966"/>
    </source>
</evidence>
<accession>A0A414FWH1</accession>
<dbReference type="InterPro" id="IPR034485">
    <property type="entry name" value="Anaerobic_Cys-type_sulfatase-m"/>
</dbReference>
<sequence length="366" mass="41757">MCAKHIGFLIKPASSACNMRCRYCFYCDVAAHREERRARVMGWDVADAIIERALAVAPDAHVAFAFQGGEPTLAGLDFFRSFVARVEERRESQQVSWALQTNGYLIDGEWAAFFREHGFLIGVSVDAYRDLHDSMRPDAHGAATYARVMGGVRLLREAGVDVNVLSVLTSQMAAHPQRVFSFIKQEKITHIQFIPCLPGLDDEHDAFSLAPREFSSFYRRLFDLWWRELGAGSYVSIWLFENIMQMALGQFPSQCGMLGRCAPQFVVESDGSVYPCDFYALDEYRVGDIRTDGLEDMATCEAMRSFLREPRRACSQCADCPFEGMCHRNCKRLNIAYYDEGYCGLREFLEYAYHGLQRVARMFARR</sequence>
<comment type="caution">
    <text evidence="8">The sequence shown here is derived from an EMBL/GenBank/DDBJ whole genome shotgun (WGS) entry which is preliminary data.</text>
</comment>
<dbReference type="SFLD" id="SFLDS00029">
    <property type="entry name" value="Radical_SAM"/>
    <property type="match status" value="1"/>
</dbReference>
<evidence type="ECO:0000256" key="3">
    <source>
        <dbReference type="ARBA" id="ARBA00022723"/>
    </source>
</evidence>
<dbReference type="RefSeq" id="WP_118271990.1">
    <property type="nucleotide sequence ID" value="NZ_QSJI01000004.1"/>
</dbReference>
<dbReference type="SFLD" id="SFLDG01067">
    <property type="entry name" value="SPASM/twitch_domain_containing"/>
    <property type="match status" value="1"/>
</dbReference>
<gene>
    <name evidence="8" type="ORF">DW787_05560</name>
</gene>
<keyword evidence="2" id="KW-0949">S-adenosyl-L-methionine</keyword>
<evidence type="ECO:0000313" key="8">
    <source>
        <dbReference type="EMBL" id="RHD55654.1"/>
    </source>
</evidence>
<dbReference type="NCBIfam" id="TIGR04085">
    <property type="entry name" value="rSAM_more_4Fe4S"/>
    <property type="match status" value="1"/>
</dbReference>
<name>A0A414FWH1_9ACTN</name>
<dbReference type="Pfam" id="PF13186">
    <property type="entry name" value="SPASM"/>
    <property type="match status" value="1"/>
</dbReference>